<dbReference type="Pfam" id="PF01890">
    <property type="entry name" value="CbiG_C"/>
    <property type="match status" value="1"/>
</dbReference>
<dbReference type="InterPro" id="IPR002750">
    <property type="entry name" value="CobE/GbiG_C"/>
</dbReference>
<dbReference type="GO" id="GO:0009236">
    <property type="term" value="P:cobalamin biosynthetic process"/>
    <property type="evidence" value="ECO:0007669"/>
    <property type="project" value="InterPro"/>
</dbReference>
<dbReference type="EMBL" id="UHJJ01000003">
    <property type="protein sequence ID" value="SUQ13558.1"/>
    <property type="molecule type" value="Genomic_DNA"/>
</dbReference>
<dbReference type="OrthoDB" id="9781023at2"/>
<keyword evidence="4" id="KW-0456">Lyase</keyword>
<dbReference type="InterPro" id="IPR021744">
    <property type="entry name" value="CbiG_N"/>
</dbReference>
<dbReference type="RefSeq" id="WP_109709538.1">
    <property type="nucleotide sequence ID" value="NZ_QGDS01000003.1"/>
</dbReference>
<feature type="domain" description="CobE/GbiG C-terminal" evidence="1">
    <location>
        <begin position="228"/>
        <end position="344"/>
    </location>
</feature>
<dbReference type="PANTHER" id="PTHR37477">
    <property type="entry name" value="COBALT-PRECORRIN-5A HYDROLASE"/>
    <property type="match status" value="1"/>
</dbReference>
<dbReference type="SUPFAM" id="SSF159664">
    <property type="entry name" value="CobE/GbiG C-terminal domain-like"/>
    <property type="match status" value="1"/>
</dbReference>
<evidence type="ECO:0000259" key="1">
    <source>
        <dbReference type="Pfam" id="PF01890"/>
    </source>
</evidence>
<organism evidence="4 5">
    <name type="scientific">Faecalicatena contorta</name>
    <dbReference type="NCBI Taxonomy" id="39482"/>
    <lineage>
        <taxon>Bacteria</taxon>
        <taxon>Bacillati</taxon>
        <taxon>Bacillota</taxon>
        <taxon>Clostridia</taxon>
        <taxon>Lachnospirales</taxon>
        <taxon>Lachnospiraceae</taxon>
        <taxon>Faecalicatena</taxon>
    </lineage>
</organism>
<dbReference type="Pfam" id="PF11761">
    <property type="entry name" value="CbiG_mid"/>
    <property type="match status" value="1"/>
</dbReference>
<name>A0A316A1Q7_9FIRM</name>
<feature type="domain" description="Cobalamin synthesis G N-terminal" evidence="2">
    <location>
        <begin position="58"/>
        <end position="135"/>
    </location>
</feature>
<evidence type="ECO:0000313" key="4">
    <source>
        <dbReference type="EMBL" id="SUQ13558.1"/>
    </source>
</evidence>
<dbReference type="Pfam" id="PF11760">
    <property type="entry name" value="CbiG_N"/>
    <property type="match status" value="1"/>
</dbReference>
<proteinExistence type="predicted"/>
<accession>A0A316A1Q7</accession>
<gene>
    <name evidence="4" type="ORF">SAMN05216529_103288</name>
</gene>
<dbReference type="InterPro" id="IPR038029">
    <property type="entry name" value="GbiG_N_sf"/>
</dbReference>
<dbReference type="SUPFAM" id="SSF159672">
    <property type="entry name" value="CbiG N-terminal domain-like"/>
    <property type="match status" value="1"/>
</dbReference>
<evidence type="ECO:0000313" key="5">
    <source>
        <dbReference type="Proteomes" id="UP000254051"/>
    </source>
</evidence>
<dbReference type="InterPro" id="IPR036518">
    <property type="entry name" value="CobE/GbiG_C_sf"/>
</dbReference>
<protein>
    <submittedName>
        <fullName evidence="4">Cobalt-precorrin 5A acetaldehyde-lyase</fullName>
    </submittedName>
</protein>
<dbReference type="GO" id="GO:0016829">
    <property type="term" value="F:lyase activity"/>
    <property type="evidence" value="ECO:0007669"/>
    <property type="project" value="UniProtKB-KW"/>
</dbReference>
<dbReference type="AlphaFoldDB" id="A0A316A1Q7"/>
<feature type="domain" description="Cobalamin biosynthesis central region" evidence="3">
    <location>
        <begin position="140"/>
        <end position="212"/>
    </location>
</feature>
<dbReference type="Gene3D" id="3.30.420.180">
    <property type="entry name" value="CobE/GbiG C-terminal domain"/>
    <property type="match status" value="1"/>
</dbReference>
<dbReference type="Proteomes" id="UP000254051">
    <property type="component" value="Unassembled WGS sequence"/>
</dbReference>
<reference evidence="5" key="1">
    <citation type="submission" date="2017-07" db="EMBL/GenBank/DDBJ databases">
        <authorList>
            <person name="Varghese N."/>
            <person name="Submissions S."/>
        </authorList>
    </citation>
    <scope>NUCLEOTIDE SEQUENCE [LARGE SCALE GENOMIC DNA]</scope>
    <source>
        <strain evidence="5">NLAE-zl-C134</strain>
    </source>
</reference>
<sequence>MGNKIAVFSFTEAGSRQNAIVSELLSQKEYQCESYTIERFAGQFRMNPLAKNLKKWIGERWGEYSFIFVGAVGIAVRHIAPWVADKYTDSAVLCIDEKGKYVIPVLSGHMGGAVKFAGMLADGLDAVAVITTATDLQNKFAVDVFAKENHLFIESRSLAKEISAAVLRNETVGFYSSFPVDGHIPEDLQMCSSFEELCRHPLGIAVMDAIEKERKKVKNILYLIPQNLVIGIGCRRDVKKEQLKQKLEEVLKKLGASKEQIKAFVSIDLKQNETGILELAEEYRVPFITYTAEELREVEGVSSHSTFVEQITGVDNVCERAAKRYAPAGEVIQQKIKMDGVTYAAVKNRVRLEF</sequence>
<keyword evidence="5" id="KW-1185">Reference proteome</keyword>
<evidence type="ECO:0000259" key="2">
    <source>
        <dbReference type="Pfam" id="PF11760"/>
    </source>
</evidence>
<dbReference type="InterPro" id="IPR052553">
    <property type="entry name" value="CbiG_hydrolase"/>
</dbReference>
<dbReference type="InterPro" id="IPR021745">
    <property type="entry name" value="CbiG_mid"/>
</dbReference>
<evidence type="ECO:0000259" key="3">
    <source>
        <dbReference type="Pfam" id="PF11761"/>
    </source>
</evidence>
<dbReference type="Gene3D" id="3.40.50.11220">
    <property type="match status" value="1"/>
</dbReference>
<dbReference type="PANTHER" id="PTHR37477:SF1">
    <property type="entry name" value="COBALT-PRECORRIN-5A HYDROLASE"/>
    <property type="match status" value="1"/>
</dbReference>